<accession>A0A2M4DFS6</accession>
<feature type="chain" id="PRO_5014863203" evidence="1">
    <location>
        <begin position="23"/>
        <end position="85"/>
    </location>
</feature>
<name>A0A2M4DFS6_ANODA</name>
<evidence type="ECO:0000313" key="2">
    <source>
        <dbReference type="EMBL" id="MBW76385.1"/>
    </source>
</evidence>
<evidence type="ECO:0000256" key="1">
    <source>
        <dbReference type="SAM" id="SignalP"/>
    </source>
</evidence>
<keyword evidence="1" id="KW-0732">Signal</keyword>
<sequence>MHPSFCHLTHMVAAAAAGVASAVGRAGGLSHCTIARFMHDTSPPSHQLTSRRCDVTGRNHGRLHRHPSATGTRWRWRTRARSECC</sequence>
<organism evidence="2">
    <name type="scientific">Anopheles darlingi</name>
    <name type="common">Mosquito</name>
    <dbReference type="NCBI Taxonomy" id="43151"/>
    <lineage>
        <taxon>Eukaryota</taxon>
        <taxon>Metazoa</taxon>
        <taxon>Ecdysozoa</taxon>
        <taxon>Arthropoda</taxon>
        <taxon>Hexapoda</taxon>
        <taxon>Insecta</taxon>
        <taxon>Pterygota</taxon>
        <taxon>Neoptera</taxon>
        <taxon>Endopterygota</taxon>
        <taxon>Diptera</taxon>
        <taxon>Nematocera</taxon>
        <taxon>Culicoidea</taxon>
        <taxon>Culicidae</taxon>
        <taxon>Anophelinae</taxon>
        <taxon>Anopheles</taxon>
    </lineage>
</organism>
<feature type="signal peptide" evidence="1">
    <location>
        <begin position="1"/>
        <end position="22"/>
    </location>
</feature>
<dbReference type="EMBL" id="GGFL01012207">
    <property type="protein sequence ID" value="MBW76385.1"/>
    <property type="molecule type" value="Transcribed_RNA"/>
</dbReference>
<dbReference type="AlphaFoldDB" id="A0A2M4DFS6"/>
<proteinExistence type="predicted"/>
<reference evidence="2" key="1">
    <citation type="submission" date="2018-01" db="EMBL/GenBank/DDBJ databases">
        <title>An insight into the sialome of Amazonian anophelines.</title>
        <authorList>
            <person name="Ribeiro J.M."/>
            <person name="Scarpassa V."/>
            <person name="Calvo E."/>
        </authorList>
    </citation>
    <scope>NUCLEOTIDE SEQUENCE</scope>
</reference>
<protein>
    <submittedName>
        <fullName evidence="2">Putative secreted protein</fullName>
    </submittedName>
</protein>